<keyword evidence="3" id="KW-0813">Transport</keyword>
<comment type="subcellular location">
    <subcellularLocation>
        <location evidence="1">Cell membrane</location>
        <topology evidence="1">Multi-pass membrane protein</topology>
    </subcellularLocation>
</comment>
<proteinExistence type="inferred from homology"/>
<dbReference type="InterPro" id="IPR018212">
    <property type="entry name" value="Na/solute_symporter_CS"/>
</dbReference>
<evidence type="ECO:0000256" key="7">
    <source>
        <dbReference type="ARBA" id="ARBA00023053"/>
    </source>
</evidence>
<keyword evidence="16" id="KW-1185">Reference proteome</keyword>
<evidence type="ECO:0000256" key="12">
    <source>
        <dbReference type="ARBA" id="ARBA00036099"/>
    </source>
</evidence>
<dbReference type="PANTHER" id="PTHR42985:SF32">
    <property type="entry name" value="SODIUM IODIDE SYMPORTER"/>
    <property type="match status" value="1"/>
</dbReference>
<comment type="catalytic activity">
    <reaction evidence="12">
        <text>iodide(out) + 2 Na(+)(out) = iodide(in) + 2 Na(+)(in)</text>
        <dbReference type="Rhea" id="RHEA:71207"/>
        <dbReference type="ChEBI" id="CHEBI:16382"/>
        <dbReference type="ChEBI" id="CHEBI:29101"/>
    </reaction>
</comment>
<dbReference type="NCBIfam" id="TIGR00813">
    <property type="entry name" value="sss"/>
    <property type="match status" value="1"/>
</dbReference>
<feature type="transmembrane region" description="Helical" evidence="14">
    <location>
        <begin position="186"/>
        <end position="206"/>
    </location>
</feature>
<feature type="transmembrane region" description="Helical" evidence="14">
    <location>
        <begin position="226"/>
        <end position="247"/>
    </location>
</feature>
<feature type="transmembrane region" description="Helical" evidence="14">
    <location>
        <begin position="274"/>
        <end position="297"/>
    </location>
</feature>
<evidence type="ECO:0000256" key="9">
    <source>
        <dbReference type="ARBA" id="ARBA00023136"/>
    </source>
</evidence>
<dbReference type="EMBL" id="JABKKJ010000004">
    <property type="protein sequence ID" value="NPE24775.1"/>
    <property type="molecule type" value="Genomic_DNA"/>
</dbReference>
<dbReference type="CDD" id="cd11495">
    <property type="entry name" value="SLC5sbd_NIS-like_u3"/>
    <property type="match status" value="1"/>
</dbReference>
<feature type="transmembrane region" description="Helical" evidence="14">
    <location>
        <begin position="317"/>
        <end position="340"/>
    </location>
</feature>
<comment type="similarity">
    <text evidence="2 13">Belongs to the sodium:solute symporter (SSF) (TC 2.A.21) family.</text>
</comment>
<feature type="transmembrane region" description="Helical" evidence="14">
    <location>
        <begin position="373"/>
        <end position="394"/>
    </location>
</feature>
<keyword evidence="4" id="KW-1003">Cell membrane</keyword>
<evidence type="ECO:0000256" key="13">
    <source>
        <dbReference type="RuleBase" id="RU362091"/>
    </source>
</evidence>
<protein>
    <submittedName>
        <fullName evidence="15">Sodium:solute symporter</fullName>
    </submittedName>
</protein>
<keyword evidence="5 14" id="KW-0812">Transmembrane</keyword>
<dbReference type="PROSITE" id="PS00456">
    <property type="entry name" value="NA_SOLUT_SYMP_1"/>
    <property type="match status" value="1"/>
</dbReference>
<evidence type="ECO:0000256" key="14">
    <source>
        <dbReference type="SAM" id="Phobius"/>
    </source>
</evidence>
<evidence type="ECO:0000256" key="5">
    <source>
        <dbReference type="ARBA" id="ARBA00022692"/>
    </source>
</evidence>
<feature type="transmembrane region" description="Helical" evidence="14">
    <location>
        <begin position="47"/>
        <end position="69"/>
    </location>
</feature>
<dbReference type="Gene3D" id="1.20.1730.10">
    <property type="entry name" value="Sodium/glucose cotransporter"/>
    <property type="match status" value="1"/>
</dbReference>
<evidence type="ECO:0000256" key="1">
    <source>
        <dbReference type="ARBA" id="ARBA00004651"/>
    </source>
</evidence>
<keyword evidence="6 14" id="KW-1133">Transmembrane helix</keyword>
<evidence type="ECO:0000256" key="2">
    <source>
        <dbReference type="ARBA" id="ARBA00006434"/>
    </source>
</evidence>
<dbReference type="PANTHER" id="PTHR42985">
    <property type="entry name" value="SODIUM-COUPLED MONOCARBOXYLATE TRANSPORTER"/>
    <property type="match status" value="1"/>
</dbReference>
<feature type="transmembrane region" description="Helical" evidence="14">
    <location>
        <begin position="121"/>
        <end position="149"/>
    </location>
</feature>
<organism evidence="15 16">
    <name type="scientific">Xylanibacter caecicola</name>
    <dbReference type="NCBI Taxonomy" id="2736294"/>
    <lineage>
        <taxon>Bacteria</taxon>
        <taxon>Pseudomonadati</taxon>
        <taxon>Bacteroidota</taxon>
        <taxon>Bacteroidia</taxon>
        <taxon>Bacteroidales</taxon>
        <taxon>Prevotellaceae</taxon>
        <taxon>Xylanibacter</taxon>
    </lineage>
</organism>
<evidence type="ECO:0000313" key="16">
    <source>
        <dbReference type="Proteomes" id="UP000820977"/>
    </source>
</evidence>
<name>A0ABX2B254_9BACT</name>
<gene>
    <name evidence="15" type="ORF">HPS54_04450</name>
</gene>
<dbReference type="InterPro" id="IPR051163">
    <property type="entry name" value="Sodium:Solute_Symporter_SSF"/>
</dbReference>
<keyword evidence="11" id="KW-0739">Sodium transport</keyword>
<evidence type="ECO:0000256" key="10">
    <source>
        <dbReference type="ARBA" id="ARBA00023180"/>
    </source>
</evidence>
<feature type="transmembrane region" description="Helical" evidence="14">
    <location>
        <begin position="75"/>
        <end position="100"/>
    </location>
</feature>
<keyword evidence="10" id="KW-0325">Glycoprotein</keyword>
<evidence type="ECO:0000256" key="3">
    <source>
        <dbReference type="ARBA" id="ARBA00022448"/>
    </source>
</evidence>
<accession>A0ABX2B254</accession>
<evidence type="ECO:0000256" key="4">
    <source>
        <dbReference type="ARBA" id="ARBA00022475"/>
    </source>
</evidence>
<feature type="transmembrane region" description="Helical" evidence="14">
    <location>
        <begin position="6"/>
        <end position="27"/>
    </location>
</feature>
<sequence length="522" mass="56850">MHTSLHWIDATILAVSILIAVIVGIYFSKKQKSTDAYFAASGNVPAWAVGMSMFATIISSVTFLAYPGAAYGGNWILLVQGLMVPIILVGLIGTIVPLYRKVIKLSTYEYFERRFGVFARFYSSVAFILENFSKMGAVLYLMGLAMAMFTGGMDINTIIILVGVVIIVLTYLGGMEAIIWMDVVQGFLLIGGGLITIIMLFCLTDGGPATIFSVAAEYDKIDFGPYTWDLTQTTFLVMVLNGMFYAVQKYGTDQSIVQRYLTARDDKSAKKASYLGVLMSVPAWALFMFVGTCLFVYYHINTGVLPEGIKDDAVFPFFIATEMPVGIIGLIVAALAAGAISSIDSSINCISACVVEDYYSRLRPNASDKSKLWVGKISVLVVGIGSILVALLYVSWGGQGVLGSLFGLYAIISAGIVGIFLLGLFSRRANWQGLYVGIACAILFTAYAVLTSTPFDMGNGQKELLIDLGNYNFTHSTYMLGVYSHLIVLIVGYVASLCFKTPLADKELTIYGYLEEKRKQKN</sequence>
<evidence type="ECO:0000256" key="8">
    <source>
        <dbReference type="ARBA" id="ARBA00023065"/>
    </source>
</evidence>
<dbReference type="PROSITE" id="PS50283">
    <property type="entry name" value="NA_SOLUT_SYMP_3"/>
    <property type="match status" value="1"/>
</dbReference>
<evidence type="ECO:0000313" key="15">
    <source>
        <dbReference type="EMBL" id="NPE24775.1"/>
    </source>
</evidence>
<evidence type="ECO:0000256" key="6">
    <source>
        <dbReference type="ARBA" id="ARBA00022989"/>
    </source>
</evidence>
<feature type="transmembrane region" description="Helical" evidence="14">
    <location>
        <begin position="406"/>
        <end position="426"/>
    </location>
</feature>
<dbReference type="Pfam" id="PF00474">
    <property type="entry name" value="SSF"/>
    <property type="match status" value="1"/>
</dbReference>
<feature type="transmembrane region" description="Helical" evidence="14">
    <location>
        <begin position="478"/>
        <end position="499"/>
    </location>
</feature>
<keyword evidence="7" id="KW-0915">Sodium</keyword>
<dbReference type="Proteomes" id="UP000820977">
    <property type="component" value="Unassembled WGS sequence"/>
</dbReference>
<dbReference type="InterPro" id="IPR038377">
    <property type="entry name" value="Na/Glc_symporter_sf"/>
</dbReference>
<feature type="transmembrane region" description="Helical" evidence="14">
    <location>
        <begin position="433"/>
        <end position="450"/>
    </location>
</feature>
<comment type="caution">
    <text evidence="15">The sequence shown here is derived from an EMBL/GenBank/DDBJ whole genome shotgun (WGS) entry which is preliminary data.</text>
</comment>
<keyword evidence="8" id="KW-0406">Ion transport</keyword>
<reference evidence="15 16" key="1">
    <citation type="submission" date="2020-05" db="EMBL/GenBank/DDBJ databases">
        <title>Distinct polysaccharide utilization as determinants for interspecies competition between intestinal Prevotella spp.</title>
        <authorList>
            <person name="Galvez E.J.C."/>
            <person name="Iljazovic A."/>
            <person name="Strowig T."/>
        </authorList>
    </citation>
    <scope>NUCLEOTIDE SEQUENCE [LARGE SCALE GENOMIC DNA]</scope>
    <source>
        <strain evidence="15 16">PCHR</strain>
    </source>
</reference>
<keyword evidence="9 14" id="KW-0472">Membrane</keyword>
<feature type="transmembrane region" description="Helical" evidence="14">
    <location>
        <begin position="155"/>
        <end position="174"/>
    </location>
</feature>
<evidence type="ECO:0000256" key="11">
    <source>
        <dbReference type="ARBA" id="ARBA00023201"/>
    </source>
</evidence>
<dbReference type="InterPro" id="IPR001734">
    <property type="entry name" value="Na/solute_symporter"/>
</dbReference>